<feature type="coiled-coil region" evidence="4">
    <location>
        <begin position="91"/>
        <end position="121"/>
    </location>
</feature>
<keyword evidence="9" id="KW-1185">Reference proteome</keyword>
<dbReference type="InterPro" id="IPR001763">
    <property type="entry name" value="Rhodanese-like_dom"/>
</dbReference>
<feature type="transmembrane region" description="Helical" evidence="5">
    <location>
        <begin position="31"/>
        <end position="49"/>
    </location>
</feature>
<comment type="similarity">
    <text evidence="2">Belongs to the methyl-accepting chemotaxis (MCP) protein family.</text>
</comment>
<keyword evidence="5" id="KW-0472">Membrane</keyword>
<dbReference type="PROSITE" id="PS50206">
    <property type="entry name" value="RHODANESE_3"/>
    <property type="match status" value="1"/>
</dbReference>
<dbReference type="Pfam" id="PF00581">
    <property type="entry name" value="Rhodanese"/>
    <property type="match status" value="1"/>
</dbReference>
<evidence type="ECO:0000256" key="3">
    <source>
        <dbReference type="PROSITE-ProRule" id="PRU00284"/>
    </source>
</evidence>
<sequence length="568" mass="64398">MEGMKLDYKVFLISVVLYLCIVIISNLFGNIYILTLLGIIFSIIITLLVKKLILYPIEEIIKLIEKFEKENSIEGLELDTKIKNQEFKLLYEKIIHLIKSLKEKEEKLKQTEKELSQTFREALEALEHLAKGDFSIRLNENRKRNRFQKMFNKAIENISTIIENIRKEVLDLNVQIEVLRKETKKAREAIEQMTDAAQQVAVAASDQSTKLQDVTQEVEKTNELAKRTEKLSEEGERVSVEASEKADEGIKKIENAVEAMQKISNVIEELSKAIQELGDKSKKINEITSLIKDIAEQTGLLALNASIEAARAGEAGRGFAVVASEIKSLAEEIGKSVDDINKTIDEIYKHIEKTVNLGMIGKSEVDKGVIAVDEVNAVFLQIKESIDNTTDKIKDIRKSAEVTIENMEKALKDVQDIASISEEFTATAEELSANAEEERRAIEEIEEVIINLEKVSKSVKENIMKIKTTKNITVDEAVKLLKNDEWFFVNVVPKDKYDGKIPNSIHIPIDELESRLDEIPKDKKIVVYCKLGFTSPRGYMILKEKGYDVYNMEGGLKAWRDSGYPVEP</sequence>
<dbReference type="PANTHER" id="PTHR32089:SF112">
    <property type="entry name" value="LYSOZYME-LIKE PROTEIN-RELATED"/>
    <property type="match status" value="1"/>
</dbReference>
<dbReference type="STRING" id="1301915.JH146_0928"/>
<dbReference type="CDD" id="cd11386">
    <property type="entry name" value="MCP_signal"/>
    <property type="match status" value="1"/>
</dbReference>
<dbReference type="GO" id="GO:0007165">
    <property type="term" value="P:signal transduction"/>
    <property type="evidence" value="ECO:0007669"/>
    <property type="project" value="UniProtKB-KW"/>
</dbReference>
<evidence type="ECO:0000256" key="1">
    <source>
        <dbReference type="ARBA" id="ARBA00023224"/>
    </source>
</evidence>
<reference evidence="8 9" key="1">
    <citation type="journal article" date="2015" name="Int. J. Syst. Evol. Microbiol.">
        <title>M ethanocaldococcus bathoardescens sp. nov., a hyperthermophilic methanogen isolated from a volcanically active deep-sea hydrothermal vent.</title>
        <authorList>
            <person name="Stewart L.C."/>
            <person name="Jung J.H."/>
            <person name="Kim Y.T."/>
            <person name="Kwon S.W."/>
            <person name="Park C.S."/>
            <person name="Holden J.F."/>
        </authorList>
    </citation>
    <scope>NUCLEOTIDE SEQUENCE [LARGE SCALE GENOMIC DNA]</scope>
    <source>
        <strain evidence="8 9">JH146</strain>
    </source>
</reference>
<dbReference type="InterPro" id="IPR004089">
    <property type="entry name" value="MCPsignal_dom"/>
</dbReference>
<evidence type="ECO:0000313" key="8">
    <source>
        <dbReference type="EMBL" id="AIJ05773.1"/>
    </source>
</evidence>
<dbReference type="SUPFAM" id="SSF58104">
    <property type="entry name" value="Methyl-accepting chemotaxis protein (MCP) signaling domain"/>
    <property type="match status" value="1"/>
</dbReference>
<dbReference type="PROSITE" id="PS50111">
    <property type="entry name" value="CHEMOTAXIS_TRANSDUC_2"/>
    <property type="match status" value="1"/>
</dbReference>
<feature type="transmembrane region" description="Helical" evidence="5">
    <location>
        <begin position="7"/>
        <end position="25"/>
    </location>
</feature>
<dbReference type="HOGENOM" id="CLU_000445_107_18_2"/>
<keyword evidence="5" id="KW-1133">Transmembrane helix</keyword>
<evidence type="ECO:0000313" key="9">
    <source>
        <dbReference type="Proteomes" id="UP000028781"/>
    </source>
</evidence>
<dbReference type="GO" id="GO:0016020">
    <property type="term" value="C:membrane"/>
    <property type="evidence" value="ECO:0007669"/>
    <property type="project" value="InterPro"/>
</dbReference>
<feature type="domain" description="Methyl-accepting transducer" evidence="6">
    <location>
        <begin position="182"/>
        <end position="432"/>
    </location>
</feature>
<evidence type="ECO:0000256" key="2">
    <source>
        <dbReference type="ARBA" id="ARBA00029447"/>
    </source>
</evidence>
<feature type="domain" description="Rhodanese" evidence="7">
    <location>
        <begin position="493"/>
        <end position="568"/>
    </location>
</feature>
<feature type="coiled-coil region" evidence="4">
    <location>
        <begin position="397"/>
        <end position="462"/>
    </location>
</feature>
<keyword evidence="4" id="KW-0175">Coiled coil</keyword>
<gene>
    <name evidence="8" type="ORF">JH146_0928</name>
</gene>
<dbReference type="KEGG" id="mjh:JH146_0928"/>
<evidence type="ECO:0000259" key="6">
    <source>
        <dbReference type="PROSITE" id="PS50111"/>
    </source>
</evidence>
<feature type="coiled-coil region" evidence="4">
    <location>
        <begin position="162"/>
        <end position="287"/>
    </location>
</feature>
<dbReference type="PANTHER" id="PTHR32089">
    <property type="entry name" value="METHYL-ACCEPTING CHEMOTAXIS PROTEIN MCPB"/>
    <property type="match status" value="1"/>
</dbReference>
<dbReference type="EMBL" id="CP009149">
    <property type="protein sequence ID" value="AIJ05773.1"/>
    <property type="molecule type" value="Genomic_DNA"/>
</dbReference>
<evidence type="ECO:0000259" key="7">
    <source>
        <dbReference type="PROSITE" id="PS50206"/>
    </source>
</evidence>
<evidence type="ECO:0000256" key="4">
    <source>
        <dbReference type="SAM" id="Coils"/>
    </source>
</evidence>
<dbReference type="SUPFAM" id="SSF52821">
    <property type="entry name" value="Rhodanese/Cell cycle control phosphatase"/>
    <property type="match status" value="1"/>
</dbReference>
<dbReference type="InterPro" id="IPR036873">
    <property type="entry name" value="Rhodanese-like_dom_sf"/>
</dbReference>
<keyword evidence="1 3" id="KW-0807">Transducer</keyword>
<evidence type="ECO:0000256" key="5">
    <source>
        <dbReference type="SAM" id="Phobius"/>
    </source>
</evidence>
<proteinExistence type="inferred from homology"/>
<dbReference type="Pfam" id="PF00015">
    <property type="entry name" value="MCPsignal"/>
    <property type="match status" value="1"/>
</dbReference>
<accession>A0A076LH52</accession>
<dbReference type="SMART" id="SM00283">
    <property type="entry name" value="MA"/>
    <property type="match status" value="1"/>
</dbReference>
<dbReference type="Gene3D" id="1.10.287.950">
    <property type="entry name" value="Methyl-accepting chemotaxis protein"/>
    <property type="match status" value="1"/>
</dbReference>
<keyword evidence="5" id="KW-0812">Transmembrane</keyword>
<protein>
    <submittedName>
        <fullName evidence="8">Methyl-accepting chemotaxis sensory transducer</fullName>
    </submittedName>
</protein>
<dbReference type="SMART" id="SM00450">
    <property type="entry name" value="RHOD"/>
    <property type="match status" value="1"/>
</dbReference>
<organism evidence="8 9">
    <name type="scientific">Methanocaldococcus bathoardescens</name>
    <dbReference type="NCBI Taxonomy" id="1301915"/>
    <lineage>
        <taxon>Archaea</taxon>
        <taxon>Methanobacteriati</taxon>
        <taxon>Methanobacteriota</taxon>
        <taxon>Methanomada group</taxon>
        <taxon>Methanococci</taxon>
        <taxon>Methanococcales</taxon>
        <taxon>Methanocaldococcaceae</taxon>
        <taxon>Methanocaldococcus</taxon>
    </lineage>
</organism>
<dbReference type="Proteomes" id="UP000028781">
    <property type="component" value="Chromosome"/>
</dbReference>
<dbReference type="Gene3D" id="3.40.250.10">
    <property type="entry name" value="Rhodanese-like domain"/>
    <property type="match status" value="1"/>
</dbReference>
<dbReference type="AlphaFoldDB" id="A0A076LH52"/>
<name>A0A076LH52_9EURY</name>